<dbReference type="AlphaFoldDB" id="A0A2T2Y8U8"/>
<evidence type="ECO:0000313" key="2">
    <source>
        <dbReference type="Proteomes" id="UP000240357"/>
    </source>
</evidence>
<evidence type="ECO:0008006" key="3">
    <source>
        <dbReference type="Google" id="ProtNLM"/>
    </source>
</evidence>
<protein>
    <recommendedName>
        <fullName evidence="3">XRE family transcriptional regulator</fullName>
    </recommendedName>
</protein>
<dbReference type="OrthoDB" id="853380at2"/>
<comment type="caution">
    <text evidence="1">The sequence shown here is derived from an EMBL/GenBank/DDBJ whole genome shotgun (WGS) entry which is preliminary data.</text>
</comment>
<dbReference type="Proteomes" id="UP000240357">
    <property type="component" value="Unassembled WGS sequence"/>
</dbReference>
<gene>
    <name evidence="1" type="ORF">AHMF7605_28925</name>
</gene>
<sequence length="93" mass="10467">MIPETTPNKKFDKAKLLFDQGLINEFKDLFDIAPYSLIAKKLNTSHIRFKAKLEDPTSLKISEVDEVAKLLNIDSLALCALVLKSHPRNKASN</sequence>
<name>A0A2T2Y8U8_9BACT</name>
<organism evidence="1 2">
    <name type="scientific">Adhaeribacter arboris</name>
    <dbReference type="NCBI Taxonomy" id="2072846"/>
    <lineage>
        <taxon>Bacteria</taxon>
        <taxon>Pseudomonadati</taxon>
        <taxon>Bacteroidota</taxon>
        <taxon>Cytophagia</taxon>
        <taxon>Cytophagales</taxon>
        <taxon>Hymenobacteraceae</taxon>
        <taxon>Adhaeribacter</taxon>
    </lineage>
</organism>
<proteinExistence type="predicted"/>
<accession>A0A2T2Y8U8</accession>
<evidence type="ECO:0000313" key="1">
    <source>
        <dbReference type="EMBL" id="PSR51935.1"/>
    </source>
</evidence>
<dbReference type="RefSeq" id="WP_106933756.1">
    <property type="nucleotide sequence ID" value="NZ_PYFT01000002.1"/>
</dbReference>
<reference evidence="1 2" key="1">
    <citation type="submission" date="2018-03" db="EMBL/GenBank/DDBJ databases">
        <title>Adhaeribacter sp. HMF7605 Genome sequencing and assembly.</title>
        <authorList>
            <person name="Kang H."/>
            <person name="Kang J."/>
            <person name="Cha I."/>
            <person name="Kim H."/>
            <person name="Joh K."/>
        </authorList>
    </citation>
    <scope>NUCLEOTIDE SEQUENCE [LARGE SCALE GENOMIC DNA]</scope>
    <source>
        <strain evidence="1 2">HMF7605</strain>
    </source>
</reference>
<keyword evidence="2" id="KW-1185">Reference proteome</keyword>
<dbReference type="EMBL" id="PYFT01000002">
    <property type="protein sequence ID" value="PSR51935.1"/>
    <property type="molecule type" value="Genomic_DNA"/>
</dbReference>